<dbReference type="GO" id="GO:0004252">
    <property type="term" value="F:serine-type endopeptidase activity"/>
    <property type="evidence" value="ECO:0007669"/>
    <property type="project" value="UniProtKB-UniRule"/>
</dbReference>
<protein>
    <submittedName>
        <fullName evidence="8">Extracellular serine proteinase</fullName>
    </submittedName>
</protein>
<feature type="active site" description="Charge relay system" evidence="5">
    <location>
        <position position="202"/>
    </location>
</feature>
<dbReference type="Proteomes" id="UP000247409">
    <property type="component" value="Unassembled WGS sequence"/>
</dbReference>
<keyword evidence="6" id="KW-0732">Signal</keyword>
<evidence type="ECO:0000256" key="6">
    <source>
        <dbReference type="SAM" id="SignalP"/>
    </source>
</evidence>
<evidence type="ECO:0000313" key="9">
    <source>
        <dbReference type="Proteomes" id="UP000247409"/>
    </source>
</evidence>
<sequence length="482" mass="53051">MLVVCFLFSVSVLFYVILSTCGEVEKFFERYQLEGFEKFVIFRPPPPYRIVPNSFLVQTSDICDDACRQQVQPLLSANFRTNGCQIRNSDMNIGSVYVLLIACDRKDMQRPSRSRIESMSRSVTKTVSGGLTGNGSKILIIENDRRFTLQSLPHHGTHFSRGSFRTKFFGVDETDGGIPRDGLRTCAFQSNNGKGTDVWILDSGCNPSSGALCRSTVASETRETCLDTYGHGNITGRLATDSMIGIATEATRHCIKVTDGELSAWANVIIGLGIVSRNLNRSKKGNVVNLAISEELDTLFENDEFRLLNVILKELSRLGVYVVSAAGNFDRRNACDTIPAAIRAEKLFRVQAHGLDGNPWREGMGSGNTVAVSGRDCIDLSAPGVGIEVSPAMNISGTSLATAYVTGAITVLLSDDRHVKLRTLTQRGRTINNGRELVSKRSLGLSCGQALKRSRKYQKNRLRSYAVDLFYSIFPRASLQKN</sequence>
<proteinExistence type="inferred from homology"/>
<dbReference type="AlphaFoldDB" id="A0A2V3IKH2"/>
<evidence type="ECO:0000256" key="1">
    <source>
        <dbReference type="ARBA" id="ARBA00011073"/>
    </source>
</evidence>
<dbReference type="Gene3D" id="3.40.50.200">
    <property type="entry name" value="Peptidase S8/S53 domain"/>
    <property type="match status" value="1"/>
</dbReference>
<evidence type="ECO:0000256" key="5">
    <source>
        <dbReference type="PROSITE-ProRule" id="PRU01240"/>
    </source>
</evidence>
<evidence type="ECO:0000256" key="4">
    <source>
        <dbReference type="ARBA" id="ARBA00022825"/>
    </source>
</evidence>
<reference evidence="8 9" key="1">
    <citation type="journal article" date="2018" name="Mol. Biol. Evol.">
        <title>Analysis of the draft genome of the red seaweed Gracilariopsis chorda provides insights into genome size evolution in Rhodophyta.</title>
        <authorList>
            <person name="Lee J."/>
            <person name="Yang E.C."/>
            <person name="Graf L."/>
            <person name="Yang J.H."/>
            <person name="Qiu H."/>
            <person name="Zel Zion U."/>
            <person name="Chan C.X."/>
            <person name="Stephens T.G."/>
            <person name="Weber A.P.M."/>
            <person name="Boo G.H."/>
            <person name="Boo S.M."/>
            <person name="Kim K.M."/>
            <person name="Shin Y."/>
            <person name="Jung M."/>
            <person name="Lee S.J."/>
            <person name="Yim H.S."/>
            <person name="Lee J.H."/>
            <person name="Bhattacharya D."/>
            <person name="Yoon H.S."/>
        </authorList>
    </citation>
    <scope>NUCLEOTIDE SEQUENCE [LARGE SCALE GENOMIC DNA]</scope>
    <source>
        <strain evidence="8 9">SKKU-2015</strain>
        <tissue evidence="8">Whole body</tissue>
    </source>
</reference>
<feature type="active site" description="Charge relay system" evidence="5">
    <location>
        <position position="231"/>
    </location>
</feature>
<dbReference type="EMBL" id="NBIV01000157">
    <property type="protein sequence ID" value="PXF42582.1"/>
    <property type="molecule type" value="Genomic_DNA"/>
</dbReference>
<dbReference type="InterPro" id="IPR015500">
    <property type="entry name" value="Peptidase_S8_subtilisin-rel"/>
</dbReference>
<keyword evidence="4 5" id="KW-0720">Serine protease</keyword>
<dbReference type="PROSITE" id="PS51892">
    <property type="entry name" value="SUBTILASE"/>
    <property type="match status" value="1"/>
</dbReference>
<evidence type="ECO:0000313" key="8">
    <source>
        <dbReference type="EMBL" id="PXF42582.1"/>
    </source>
</evidence>
<evidence type="ECO:0000256" key="2">
    <source>
        <dbReference type="ARBA" id="ARBA00022670"/>
    </source>
</evidence>
<keyword evidence="2 5" id="KW-0645">Protease</keyword>
<evidence type="ECO:0000259" key="7">
    <source>
        <dbReference type="Pfam" id="PF00082"/>
    </source>
</evidence>
<dbReference type="GO" id="GO:0006508">
    <property type="term" value="P:proteolysis"/>
    <property type="evidence" value="ECO:0007669"/>
    <property type="project" value="UniProtKB-KW"/>
</dbReference>
<feature type="active site" description="Charge relay system" evidence="5">
    <location>
        <position position="399"/>
    </location>
</feature>
<dbReference type="InterPro" id="IPR000209">
    <property type="entry name" value="Peptidase_S8/S53_dom"/>
</dbReference>
<dbReference type="SUPFAM" id="SSF52743">
    <property type="entry name" value="Subtilisin-like"/>
    <property type="match status" value="1"/>
</dbReference>
<dbReference type="PANTHER" id="PTHR43806">
    <property type="entry name" value="PEPTIDASE S8"/>
    <property type="match status" value="1"/>
</dbReference>
<dbReference type="PANTHER" id="PTHR43806:SF11">
    <property type="entry name" value="CEREVISIN-RELATED"/>
    <property type="match status" value="1"/>
</dbReference>
<dbReference type="PRINTS" id="PR00723">
    <property type="entry name" value="SUBTILISIN"/>
</dbReference>
<feature type="chain" id="PRO_5016113409" evidence="6">
    <location>
        <begin position="23"/>
        <end position="482"/>
    </location>
</feature>
<comment type="caution">
    <text evidence="8">The sequence shown here is derived from an EMBL/GenBank/DDBJ whole genome shotgun (WGS) entry which is preliminary data.</text>
</comment>
<keyword evidence="9" id="KW-1185">Reference proteome</keyword>
<name>A0A2V3IKH2_9FLOR</name>
<organism evidence="8 9">
    <name type="scientific">Gracilariopsis chorda</name>
    <dbReference type="NCBI Taxonomy" id="448386"/>
    <lineage>
        <taxon>Eukaryota</taxon>
        <taxon>Rhodophyta</taxon>
        <taxon>Florideophyceae</taxon>
        <taxon>Rhodymeniophycidae</taxon>
        <taxon>Gracilariales</taxon>
        <taxon>Gracilariaceae</taxon>
        <taxon>Gracilariopsis</taxon>
    </lineage>
</organism>
<gene>
    <name evidence="8" type="ORF">BWQ96_07677</name>
</gene>
<dbReference type="OrthoDB" id="206201at2759"/>
<dbReference type="STRING" id="448386.A0A2V3IKH2"/>
<keyword evidence="3 5" id="KW-0378">Hydrolase</keyword>
<dbReference type="Pfam" id="PF00082">
    <property type="entry name" value="Peptidase_S8"/>
    <property type="match status" value="1"/>
</dbReference>
<dbReference type="InterPro" id="IPR050131">
    <property type="entry name" value="Peptidase_S8_subtilisin-like"/>
</dbReference>
<accession>A0A2V3IKH2</accession>
<feature type="signal peptide" evidence="6">
    <location>
        <begin position="1"/>
        <end position="22"/>
    </location>
</feature>
<feature type="domain" description="Peptidase S8/S53" evidence="7">
    <location>
        <begin position="193"/>
        <end position="419"/>
    </location>
</feature>
<evidence type="ECO:0000256" key="3">
    <source>
        <dbReference type="ARBA" id="ARBA00022801"/>
    </source>
</evidence>
<dbReference type="InterPro" id="IPR036852">
    <property type="entry name" value="Peptidase_S8/S53_dom_sf"/>
</dbReference>
<comment type="similarity">
    <text evidence="1 5">Belongs to the peptidase S8 family.</text>
</comment>